<name>A0AAV4VWW1_9ARAC</name>
<organism evidence="2 3">
    <name type="scientific">Caerostris darwini</name>
    <dbReference type="NCBI Taxonomy" id="1538125"/>
    <lineage>
        <taxon>Eukaryota</taxon>
        <taxon>Metazoa</taxon>
        <taxon>Ecdysozoa</taxon>
        <taxon>Arthropoda</taxon>
        <taxon>Chelicerata</taxon>
        <taxon>Arachnida</taxon>
        <taxon>Araneae</taxon>
        <taxon>Araneomorphae</taxon>
        <taxon>Entelegynae</taxon>
        <taxon>Araneoidea</taxon>
        <taxon>Araneidae</taxon>
        <taxon>Caerostris</taxon>
    </lineage>
</organism>
<evidence type="ECO:0000313" key="3">
    <source>
        <dbReference type="Proteomes" id="UP001054837"/>
    </source>
</evidence>
<dbReference type="SUPFAM" id="SSF52540">
    <property type="entry name" value="P-loop containing nucleoside triphosphate hydrolases"/>
    <property type="match status" value="1"/>
</dbReference>
<protein>
    <submittedName>
        <fullName evidence="2">Uncharacterized protein</fullName>
    </submittedName>
</protein>
<reference evidence="2 3" key="1">
    <citation type="submission" date="2021-06" db="EMBL/GenBank/DDBJ databases">
        <title>Caerostris darwini draft genome.</title>
        <authorList>
            <person name="Kono N."/>
            <person name="Arakawa K."/>
        </authorList>
    </citation>
    <scope>NUCLEOTIDE SEQUENCE [LARGE SCALE GENOMIC DNA]</scope>
</reference>
<feature type="region of interest" description="Disordered" evidence="1">
    <location>
        <begin position="1"/>
        <end position="26"/>
    </location>
</feature>
<dbReference type="AlphaFoldDB" id="A0AAV4VWW1"/>
<accession>A0AAV4VWW1</accession>
<feature type="region of interest" description="Disordered" evidence="1">
    <location>
        <begin position="792"/>
        <end position="824"/>
    </location>
</feature>
<proteinExistence type="predicted"/>
<feature type="compositionally biased region" description="Gly residues" evidence="1">
    <location>
        <begin position="801"/>
        <end position="814"/>
    </location>
</feature>
<keyword evidence="3" id="KW-1185">Reference proteome</keyword>
<dbReference type="Proteomes" id="UP001054837">
    <property type="component" value="Unassembled WGS sequence"/>
</dbReference>
<evidence type="ECO:0000256" key="1">
    <source>
        <dbReference type="SAM" id="MobiDB-lite"/>
    </source>
</evidence>
<dbReference type="Gene3D" id="3.40.50.300">
    <property type="entry name" value="P-loop containing nucleotide triphosphate hydrolases"/>
    <property type="match status" value="1"/>
</dbReference>
<sequence>MNLPLSSLPGESMNSSTTPPVTPREQAASNGLIRTTFDLLESGDTAIQLREDHRSVILIMGNTGSGKSTFTQWIAGDNSKLISKEVKADSGEFIIIDNNRISDSTIKSKTVSPELVVDSRTNAAYYDCPGFSDTRSTSNDIATTYFIKKVVDYARGVKIVFTISHPSVRKGVDRQDFMKLVRHVTDLVKDVDKFKNSISLVATKVDNQYIKRGRQFILVDDNTIISAIADFLLEVQQDLSQRVEHPKTSPQEVKFYENAVKFIDVLLSRADSEYTNIGIFRRPDEPGPLSNITLLQEGKRHIEKMLYETLAYTEKVDDDFGYTISEKSKNDIKDLVEEINEKVWSYVSTVRGDIWEYYRSLDANIRAKIKSFTSEGSSNIEIDLNAAETLSSQLRRGYTIVPEILETSKNLKSPKELLEKISRSIASLDIDLPDRDTANIQLQAGYFNFLQVVSDKELKTRSYEELFKGLTAYLFESKANIQGDVNDASEKIKNQILSEIDGIANSIKTNYGSKMKLMEIQELPDTLRGDTGVMLNMTESITNETTTGDLLTLIRDATKRLGICTPKKSMSKIANQGRYFSFLRIINNEDLNIESTTWVYPFLDVVGHFNELEKWYKFLEDMYSKFSGYEIQRERHKYNVAEIDNWGQESMSTPGIQVTKNTFETFLNKIVRYNVTAHEDIRNISVTELQLEELNHVLSVTLKHRIDVKCSEPYVFIRGDYISLEEVVQSASLGYLDEECRDFFHSKKFKYAIFFALNTLFLDSSLTQRGWSMVFIASRWVVAKPVEIDLTGPDGESGTKGQSGRGYGGKGNDGSPGKPGQPGGIFLELARYLKTAPN</sequence>
<dbReference type="EMBL" id="BPLQ01013794">
    <property type="protein sequence ID" value="GIY74852.1"/>
    <property type="molecule type" value="Genomic_DNA"/>
</dbReference>
<gene>
    <name evidence="2" type="primary">AVEN_186955_1</name>
    <name evidence="2" type="ORF">CDAR_73171</name>
</gene>
<dbReference type="InterPro" id="IPR027417">
    <property type="entry name" value="P-loop_NTPase"/>
</dbReference>
<comment type="caution">
    <text evidence="2">The sequence shown here is derived from an EMBL/GenBank/DDBJ whole genome shotgun (WGS) entry which is preliminary data.</text>
</comment>
<evidence type="ECO:0000313" key="2">
    <source>
        <dbReference type="EMBL" id="GIY74852.1"/>
    </source>
</evidence>